<dbReference type="OrthoDB" id="414945at2759"/>
<dbReference type="GO" id="GO:0004672">
    <property type="term" value="F:protein kinase activity"/>
    <property type="evidence" value="ECO:0007669"/>
    <property type="project" value="InterPro"/>
</dbReference>
<feature type="domain" description="Protein kinase" evidence="2">
    <location>
        <begin position="219"/>
        <end position="486"/>
    </location>
</feature>
<dbReference type="PANTHER" id="PTHR11439:SF462">
    <property type="match status" value="1"/>
</dbReference>
<keyword evidence="1" id="KW-1133">Transmembrane helix</keyword>
<protein>
    <recommendedName>
        <fullName evidence="2">Protein kinase domain-containing protein</fullName>
    </recommendedName>
</protein>
<accession>A0A6D2I5M1</accession>
<dbReference type="EMBL" id="CACVBM020000954">
    <property type="protein sequence ID" value="CAA7024972.1"/>
    <property type="molecule type" value="Genomic_DNA"/>
</dbReference>
<evidence type="ECO:0000259" key="2">
    <source>
        <dbReference type="PROSITE" id="PS50011"/>
    </source>
</evidence>
<dbReference type="SUPFAM" id="SSF56112">
    <property type="entry name" value="Protein kinase-like (PK-like)"/>
    <property type="match status" value="1"/>
</dbReference>
<evidence type="ECO:0000313" key="4">
    <source>
        <dbReference type="Proteomes" id="UP000467841"/>
    </source>
</evidence>
<dbReference type="InterPro" id="IPR008271">
    <property type="entry name" value="Ser/Thr_kinase_AS"/>
</dbReference>
<dbReference type="Pfam" id="PF07714">
    <property type="entry name" value="PK_Tyr_Ser-Thr"/>
    <property type="match status" value="1"/>
</dbReference>
<dbReference type="Gene3D" id="1.10.510.10">
    <property type="entry name" value="Transferase(Phosphotransferase) domain 1"/>
    <property type="match status" value="1"/>
</dbReference>
<evidence type="ECO:0000256" key="1">
    <source>
        <dbReference type="SAM" id="Phobius"/>
    </source>
</evidence>
<gene>
    <name evidence="3" type="ORF">MERR_LOCUS12207</name>
</gene>
<dbReference type="GO" id="GO:0005524">
    <property type="term" value="F:ATP binding"/>
    <property type="evidence" value="ECO:0007669"/>
    <property type="project" value="InterPro"/>
</dbReference>
<organism evidence="3 4">
    <name type="scientific">Microthlaspi erraticum</name>
    <dbReference type="NCBI Taxonomy" id="1685480"/>
    <lineage>
        <taxon>Eukaryota</taxon>
        <taxon>Viridiplantae</taxon>
        <taxon>Streptophyta</taxon>
        <taxon>Embryophyta</taxon>
        <taxon>Tracheophyta</taxon>
        <taxon>Spermatophyta</taxon>
        <taxon>Magnoliopsida</taxon>
        <taxon>eudicotyledons</taxon>
        <taxon>Gunneridae</taxon>
        <taxon>Pentapetalae</taxon>
        <taxon>rosids</taxon>
        <taxon>malvids</taxon>
        <taxon>Brassicales</taxon>
        <taxon>Brassicaceae</taxon>
        <taxon>Coluteocarpeae</taxon>
        <taxon>Microthlaspi</taxon>
    </lineage>
</organism>
<keyword evidence="4" id="KW-1185">Reference proteome</keyword>
<sequence length="486" mass="55021">MKLPQGFKSNGETRVCRLQKSLYGLKQASRCWFEKLGTSLRTYGFRQTRTDYSLFVYVKGDVCLRVLVYVDDLIISGNSPTAIQTFKEYLSTCFHMKNLGPVKYFLGIEVARSPTGIYLCQRKYATDIVEEMGLLGCRPAGSPIDQNHKLALADGELLGDPETYPDVHRTLGQGILLRADSPLHLTGWCDSDYAGCPLTRRSLTGWIVQFGDSPISWRTQKQDTVSRSSAEAEYRAMTELTSELRWLKGLLLDFGIDHKEPMSLMCDSKPAIHISSNPVFQERTKHVEVDCHFIRDDIIAGLIKPKHVSTEDQLADILTKALGRKEFGAFLLKLGIHNLFSIMSLYCIMYIYFGFASHEIQVKISDSKFVKYAKGGSVRQFLTKRQNRAVPLKLALKQALDVARSMAYVHGRNFIHRDLKSDNLLISADKSIKIADFGVARIEVQTEGMTPEMIQHKAYNQKVDVYSFGIVLWELITGLLKHKNRL</sequence>
<dbReference type="PROSITE" id="PS50011">
    <property type="entry name" value="PROTEIN_KINASE_DOM"/>
    <property type="match status" value="1"/>
</dbReference>
<dbReference type="InterPro" id="IPR000719">
    <property type="entry name" value="Prot_kinase_dom"/>
</dbReference>
<dbReference type="PROSITE" id="PS00108">
    <property type="entry name" value="PROTEIN_KINASE_ST"/>
    <property type="match status" value="1"/>
</dbReference>
<dbReference type="Pfam" id="PF07727">
    <property type="entry name" value="RVT_2"/>
    <property type="match status" value="1"/>
</dbReference>
<feature type="transmembrane region" description="Helical" evidence="1">
    <location>
        <begin position="330"/>
        <end position="353"/>
    </location>
</feature>
<proteinExistence type="predicted"/>
<reference evidence="3" key="1">
    <citation type="submission" date="2020-01" db="EMBL/GenBank/DDBJ databases">
        <authorList>
            <person name="Mishra B."/>
        </authorList>
    </citation>
    <scope>NUCLEOTIDE SEQUENCE [LARGE SCALE GENOMIC DNA]</scope>
</reference>
<dbReference type="InterPro" id="IPR043502">
    <property type="entry name" value="DNA/RNA_pol_sf"/>
</dbReference>
<dbReference type="InterPro" id="IPR011009">
    <property type="entry name" value="Kinase-like_dom_sf"/>
</dbReference>
<dbReference type="PANTHER" id="PTHR11439">
    <property type="entry name" value="GAG-POL-RELATED RETROTRANSPOSON"/>
    <property type="match status" value="1"/>
</dbReference>
<evidence type="ECO:0000313" key="3">
    <source>
        <dbReference type="EMBL" id="CAA7024972.1"/>
    </source>
</evidence>
<dbReference type="CDD" id="cd09272">
    <property type="entry name" value="RNase_HI_RT_Ty1"/>
    <property type="match status" value="1"/>
</dbReference>
<dbReference type="AlphaFoldDB" id="A0A6D2I5M1"/>
<keyword evidence="1" id="KW-0812">Transmembrane</keyword>
<dbReference type="Proteomes" id="UP000467841">
    <property type="component" value="Unassembled WGS sequence"/>
</dbReference>
<dbReference type="InterPro" id="IPR001245">
    <property type="entry name" value="Ser-Thr/Tyr_kinase_cat_dom"/>
</dbReference>
<dbReference type="InterPro" id="IPR013103">
    <property type="entry name" value="RVT_2"/>
</dbReference>
<comment type="caution">
    <text evidence="3">The sequence shown here is derived from an EMBL/GenBank/DDBJ whole genome shotgun (WGS) entry which is preliminary data.</text>
</comment>
<keyword evidence="1" id="KW-0472">Membrane</keyword>
<dbReference type="SUPFAM" id="SSF56672">
    <property type="entry name" value="DNA/RNA polymerases"/>
    <property type="match status" value="1"/>
</dbReference>
<dbReference type="SMART" id="SM00220">
    <property type="entry name" value="S_TKc"/>
    <property type="match status" value="1"/>
</dbReference>
<name>A0A6D2I5M1_9BRAS</name>